<organism evidence="3 4">
    <name type="scientific">Aliiroseovarius salicola</name>
    <dbReference type="NCBI Taxonomy" id="3009082"/>
    <lineage>
        <taxon>Bacteria</taxon>
        <taxon>Pseudomonadati</taxon>
        <taxon>Pseudomonadota</taxon>
        <taxon>Alphaproteobacteria</taxon>
        <taxon>Rhodobacterales</taxon>
        <taxon>Paracoccaceae</taxon>
        <taxon>Aliiroseovarius</taxon>
    </lineage>
</organism>
<dbReference type="InterPro" id="IPR050268">
    <property type="entry name" value="NADH-dep_flavin_reductase"/>
</dbReference>
<dbReference type="PANTHER" id="PTHR30466">
    <property type="entry name" value="FLAVIN REDUCTASE"/>
    <property type="match status" value="1"/>
</dbReference>
<evidence type="ECO:0000313" key="4">
    <source>
        <dbReference type="Proteomes" id="UP001528040"/>
    </source>
</evidence>
<feature type="domain" description="Flavin reductase like" evidence="2">
    <location>
        <begin position="20"/>
        <end position="169"/>
    </location>
</feature>
<comment type="caution">
    <text evidence="3">The sequence shown here is derived from an EMBL/GenBank/DDBJ whole genome shotgun (WGS) entry which is preliminary data.</text>
</comment>
<dbReference type="RefSeq" id="WP_271053442.1">
    <property type="nucleotide sequence ID" value="NZ_JAQIIO010000003.1"/>
</dbReference>
<dbReference type="Gene3D" id="2.30.110.10">
    <property type="entry name" value="Electron Transport, Fmn-binding Protein, Chain A"/>
    <property type="match status" value="1"/>
</dbReference>
<name>A0ABT4VZR0_9RHOB</name>
<evidence type="ECO:0000313" key="3">
    <source>
        <dbReference type="EMBL" id="MDA5093732.1"/>
    </source>
</evidence>
<accession>A0ABT4VZR0</accession>
<dbReference type="Pfam" id="PF01613">
    <property type="entry name" value="Flavin_Reduct"/>
    <property type="match status" value="1"/>
</dbReference>
<evidence type="ECO:0000256" key="1">
    <source>
        <dbReference type="ARBA" id="ARBA00023002"/>
    </source>
</evidence>
<proteinExistence type="predicted"/>
<keyword evidence="4" id="KW-1185">Reference proteome</keyword>
<protein>
    <submittedName>
        <fullName evidence="3">Flavin reductase family protein</fullName>
    </submittedName>
</protein>
<gene>
    <name evidence="3" type="ORF">O2N63_06485</name>
</gene>
<evidence type="ECO:0000259" key="2">
    <source>
        <dbReference type="SMART" id="SM00903"/>
    </source>
</evidence>
<sequence>MYAKSSQKLEALRSAFLSAMSRVASTVTVVTTSGQSGEFGATVSAMSSVSADGLTPTLLVCLHGDGNVGQEIIRNGSFCVNILSSEQADISDIFAGRYGASQSERFRAADWHPMPNGAPGLPGALARLSCRVSTSHRVGTHDVIFGAVDQIDLPTDGAPLIYACRNYARPAPLEHQPRQTLCA</sequence>
<reference evidence="3 4" key="1">
    <citation type="submission" date="2023-01" db="EMBL/GenBank/DDBJ databases">
        <authorList>
            <person name="Yoon J.-W."/>
        </authorList>
    </citation>
    <scope>NUCLEOTIDE SEQUENCE [LARGE SCALE GENOMIC DNA]</scope>
    <source>
        <strain evidence="3 4">KMU-50</strain>
    </source>
</reference>
<dbReference type="PANTHER" id="PTHR30466:SF1">
    <property type="entry name" value="FMN REDUCTASE (NADH) RUTF"/>
    <property type="match status" value="1"/>
</dbReference>
<dbReference type="EMBL" id="JAQIIO010000003">
    <property type="protein sequence ID" value="MDA5093732.1"/>
    <property type="molecule type" value="Genomic_DNA"/>
</dbReference>
<dbReference type="InterPro" id="IPR012349">
    <property type="entry name" value="Split_barrel_FMN-bd"/>
</dbReference>
<keyword evidence="1" id="KW-0560">Oxidoreductase</keyword>
<dbReference type="SUPFAM" id="SSF50475">
    <property type="entry name" value="FMN-binding split barrel"/>
    <property type="match status" value="1"/>
</dbReference>
<dbReference type="InterPro" id="IPR002563">
    <property type="entry name" value="Flavin_Rdtase-like_dom"/>
</dbReference>
<dbReference type="Proteomes" id="UP001528040">
    <property type="component" value="Unassembled WGS sequence"/>
</dbReference>
<dbReference type="SMART" id="SM00903">
    <property type="entry name" value="Flavin_Reduct"/>
    <property type="match status" value="1"/>
</dbReference>